<feature type="compositionally biased region" description="Low complexity" evidence="1">
    <location>
        <begin position="305"/>
        <end position="324"/>
    </location>
</feature>
<reference evidence="3 4" key="1">
    <citation type="submission" date="2022-12" db="EMBL/GenBank/DDBJ databases">
        <title>Chromosome-level genome of Tegillarca granosa.</title>
        <authorList>
            <person name="Kim J."/>
        </authorList>
    </citation>
    <scope>NUCLEOTIDE SEQUENCE [LARGE SCALE GENOMIC DNA]</scope>
    <source>
        <strain evidence="3">Teg-2019</strain>
        <tissue evidence="3">Adductor muscle</tissue>
    </source>
</reference>
<comment type="caution">
    <text evidence="3">The sequence shown here is derived from an EMBL/GenBank/DDBJ whole genome shotgun (WGS) entry which is preliminary data.</text>
</comment>
<feature type="compositionally biased region" description="Polar residues" evidence="1">
    <location>
        <begin position="226"/>
        <end position="238"/>
    </location>
</feature>
<sequence>MTLQYFNEMLSAVFAHQVVIVLASSQCGFRYVENPEIPGVCCDPVFDCPAGHQIIQFILGIEAMERKSAVLTTAHKSPSITTSSSASSVSVSSNSNSANSNGNTDKPKTTGMEVVVVTNSSLSVGLVVENKQDELVNLKILIGILIPLMFITVIACIILYIKRGKLFCLNLVRHRNERRNVPAANGNVVRYNAVPPDVERNGNAIRDRNNVTESSLSTFPPIDSVPDQSDSVKQTAQCNHYAAEQNDSGPQSNHVIPYQSASLTPPQSSQFDTYGNDATPLVQPGNQPLRVKITPQTNIAANLQTPTPTRTSPSSDSSATIATPMDHDSHSEMVPSASPFQMYPAAHPLSGATYDALKNDSGCFSTATERLSSAAQSNNFRIRLPEEGENDTEVKQQDNYECNHDNSHEGS</sequence>
<feature type="region of interest" description="Disordered" evidence="1">
    <location>
        <begin position="377"/>
        <end position="411"/>
    </location>
</feature>
<feature type="compositionally biased region" description="Low complexity" evidence="1">
    <location>
        <begin position="83"/>
        <end position="101"/>
    </location>
</feature>
<evidence type="ECO:0000313" key="3">
    <source>
        <dbReference type="EMBL" id="KAJ8320231.1"/>
    </source>
</evidence>
<accession>A0ABQ9FVP9</accession>
<keyword evidence="4" id="KW-1185">Reference proteome</keyword>
<evidence type="ECO:0000313" key="4">
    <source>
        <dbReference type="Proteomes" id="UP001217089"/>
    </source>
</evidence>
<keyword evidence="2" id="KW-0812">Transmembrane</keyword>
<keyword evidence="2" id="KW-1133">Transmembrane helix</keyword>
<feature type="transmembrane region" description="Helical" evidence="2">
    <location>
        <begin position="140"/>
        <end position="161"/>
    </location>
</feature>
<name>A0ABQ9FVP9_TEGGR</name>
<gene>
    <name evidence="3" type="ORF">KUTeg_001818</name>
</gene>
<feature type="region of interest" description="Disordered" evidence="1">
    <location>
        <begin position="78"/>
        <end position="110"/>
    </location>
</feature>
<proteinExistence type="predicted"/>
<dbReference type="EMBL" id="JARBDR010000141">
    <property type="protein sequence ID" value="KAJ8320231.1"/>
    <property type="molecule type" value="Genomic_DNA"/>
</dbReference>
<protein>
    <submittedName>
        <fullName evidence="3">Uncharacterized protein</fullName>
    </submittedName>
</protein>
<feature type="compositionally biased region" description="Basic and acidic residues" evidence="1">
    <location>
        <begin position="392"/>
        <end position="411"/>
    </location>
</feature>
<keyword evidence="2" id="KW-0472">Membrane</keyword>
<feature type="compositionally biased region" description="Basic and acidic residues" evidence="1">
    <location>
        <begin position="199"/>
        <end position="210"/>
    </location>
</feature>
<evidence type="ECO:0000256" key="2">
    <source>
        <dbReference type="SAM" id="Phobius"/>
    </source>
</evidence>
<feature type="region of interest" description="Disordered" evidence="1">
    <location>
        <begin position="301"/>
        <end position="333"/>
    </location>
</feature>
<feature type="compositionally biased region" description="Polar residues" evidence="1">
    <location>
        <begin position="245"/>
        <end position="273"/>
    </location>
</feature>
<organism evidence="3 4">
    <name type="scientific">Tegillarca granosa</name>
    <name type="common">Malaysian cockle</name>
    <name type="synonym">Anadara granosa</name>
    <dbReference type="NCBI Taxonomy" id="220873"/>
    <lineage>
        <taxon>Eukaryota</taxon>
        <taxon>Metazoa</taxon>
        <taxon>Spiralia</taxon>
        <taxon>Lophotrochozoa</taxon>
        <taxon>Mollusca</taxon>
        <taxon>Bivalvia</taxon>
        <taxon>Autobranchia</taxon>
        <taxon>Pteriomorphia</taxon>
        <taxon>Arcoida</taxon>
        <taxon>Arcoidea</taxon>
        <taxon>Arcidae</taxon>
        <taxon>Tegillarca</taxon>
    </lineage>
</organism>
<feature type="region of interest" description="Disordered" evidence="1">
    <location>
        <begin position="199"/>
        <end position="288"/>
    </location>
</feature>
<evidence type="ECO:0000256" key="1">
    <source>
        <dbReference type="SAM" id="MobiDB-lite"/>
    </source>
</evidence>
<dbReference type="Proteomes" id="UP001217089">
    <property type="component" value="Unassembled WGS sequence"/>
</dbReference>